<dbReference type="PIRSF" id="PIRSF005962">
    <property type="entry name" value="Pept_M20D_amidohydro"/>
    <property type="match status" value="1"/>
</dbReference>
<dbReference type="InterPro" id="IPR011650">
    <property type="entry name" value="Peptidase_M20_dimer"/>
</dbReference>
<dbReference type="EMBL" id="BSDY01000001">
    <property type="protein sequence ID" value="GLI54490.1"/>
    <property type="molecule type" value="Genomic_DNA"/>
</dbReference>
<dbReference type="Proteomes" id="UP001144471">
    <property type="component" value="Unassembled WGS sequence"/>
</dbReference>
<proteinExistence type="inferred from homology"/>
<feature type="binding site" evidence="3">
    <location>
        <position position="139"/>
    </location>
    <ligand>
        <name>Mn(2+)</name>
        <dbReference type="ChEBI" id="CHEBI:29035"/>
        <label>2</label>
    </ligand>
</feature>
<evidence type="ECO:0000259" key="4">
    <source>
        <dbReference type="Pfam" id="PF07687"/>
    </source>
</evidence>
<evidence type="ECO:0000256" key="1">
    <source>
        <dbReference type="ARBA" id="ARBA00006153"/>
    </source>
</evidence>
<dbReference type="Pfam" id="PF01546">
    <property type="entry name" value="Peptidase_M20"/>
    <property type="match status" value="1"/>
</dbReference>
<dbReference type="PANTHER" id="PTHR11014:SF63">
    <property type="entry name" value="METALLOPEPTIDASE, PUTATIVE (AFU_ORTHOLOGUE AFUA_6G09600)-RELATED"/>
    <property type="match status" value="1"/>
</dbReference>
<dbReference type="GO" id="GO:0046872">
    <property type="term" value="F:metal ion binding"/>
    <property type="evidence" value="ECO:0007669"/>
    <property type="project" value="UniProtKB-KW"/>
</dbReference>
<dbReference type="RefSeq" id="WP_281832113.1">
    <property type="nucleotide sequence ID" value="NZ_BSDY01000001.1"/>
</dbReference>
<evidence type="ECO:0000313" key="5">
    <source>
        <dbReference type="EMBL" id="GLI54490.1"/>
    </source>
</evidence>
<feature type="domain" description="Peptidase M20 dimerisation" evidence="4">
    <location>
        <begin position="188"/>
        <end position="284"/>
    </location>
</feature>
<evidence type="ECO:0000313" key="6">
    <source>
        <dbReference type="Proteomes" id="UP001144471"/>
    </source>
</evidence>
<organism evidence="5 6">
    <name type="scientific">Propionigenium maris DSM 9537</name>
    <dbReference type="NCBI Taxonomy" id="1123000"/>
    <lineage>
        <taxon>Bacteria</taxon>
        <taxon>Fusobacteriati</taxon>
        <taxon>Fusobacteriota</taxon>
        <taxon>Fusobacteriia</taxon>
        <taxon>Fusobacteriales</taxon>
        <taxon>Fusobacteriaceae</taxon>
        <taxon>Propionigenium</taxon>
    </lineage>
</organism>
<dbReference type="NCBIfam" id="TIGR01891">
    <property type="entry name" value="amidohydrolases"/>
    <property type="match status" value="1"/>
</dbReference>
<feature type="binding site" evidence="3">
    <location>
        <position position="103"/>
    </location>
    <ligand>
        <name>Mn(2+)</name>
        <dbReference type="ChEBI" id="CHEBI:29035"/>
        <label>2</label>
    </ligand>
</feature>
<dbReference type="Gene3D" id="3.40.630.10">
    <property type="entry name" value="Zn peptidases"/>
    <property type="match status" value="1"/>
</dbReference>
<gene>
    <name evidence="5" type="ORF">PM10SUCC1_00050</name>
</gene>
<accession>A0A9W6GHX9</accession>
<feature type="binding site" evidence="3">
    <location>
        <position position="366"/>
    </location>
    <ligand>
        <name>Mn(2+)</name>
        <dbReference type="ChEBI" id="CHEBI:29035"/>
        <label>2</label>
    </ligand>
</feature>
<sequence length="395" mass="43356">MIKVSELSFLEEEVVDNYKFLHTIPELGFQEYKTAEFIEKQLKSYGVDELHTGVNNTTGIICSITGATPGKTVLLRADMDALPLRESTDVDFRSQRDGFMHACGHDGHVAMLLGAVKFLAENREIIKGRVKFVFQPAEEGPHPGGAHFMAESGLLDDVDAAFGLHLNTCSPTGSVGIPRRECTASTDSFSMKVIGKGGHGAAPYLAVDPIVLTSNIISSYQSIISREIDPRSTAVLSFGTIQGGDGASNIIPNEVFLNGTLRTFDDEVKRFIVKRMEEVAQSLASAHRGRVEFKVIEGYFPTINDERMALLVRDALLPLLGEENVDLADLANTGGEDFGRYLQDSPGAFYWLGCRNEEKGCTYMMHNPNMKIDLDALILGTQCHVNVALKFLMEE</sequence>
<dbReference type="GO" id="GO:0016787">
    <property type="term" value="F:hydrolase activity"/>
    <property type="evidence" value="ECO:0007669"/>
    <property type="project" value="UniProtKB-KW"/>
</dbReference>
<dbReference type="InterPro" id="IPR036264">
    <property type="entry name" value="Bact_exopeptidase_dim_dom"/>
</dbReference>
<keyword evidence="3" id="KW-0479">Metal-binding</keyword>
<name>A0A9W6GHX9_9FUSO</name>
<dbReference type="Gene3D" id="3.30.70.360">
    <property type="match status" value="1"/>
</dbReference>
<dbReference type="InterPro" id="IPR002933">
    <property type="entry name" value="Peptidase_M20"/>
</dbReference>
<feature type="binding site" evidence="3">
    <location>
        <position position="105"/>
    </location>
    <ligand>
        <name>Mn(2+)</name>
        <dbReference type="ChEBI" id="CHEBI:29035"/>
        <label>2</label>
    </ligand>
</feature>
<dbReference type="SUPFAM" id="SSF53187">
    <property type="entry name" value="Zn-dependent exopeptidases"/>
    <property type="match status" value="1"/>
</dbReference>
<dbReference type="AlphaFoldDB" id="A0A9W6GHX9"/>
<dbReference type="Pfam" id="PF07687">
    <property type="entry name" value="M20_dimer"/>
    <property type="match status" value="1"/>
</dbReference>
<protein>
    <submittedName>
        <fullName evidence="5">Amidohydrolase</fullName>
    </submittedName>
</protein>
<dbReference type="PANTHER" id="PTHR11014">
    <property type="entry name" value="PEPTIDASE M20 FAMILY MEMBER"/>
    <property type="match status" value="1"/>
</dbReference>
<keyword evidence="6" id="KW-1185">Reference proteome</keyword>
<keyword evidence="3" id="KW-0464">Manganese</keyword>
<dbReference type="InterPro" id="IPR017439">
    <property type="entry name" value="Amidohydrolase"/>
</dbReference>
<comment type="caution">
    <text evidence="5">The sequence shown here is derived from an EMBL/GenBank/DDBJ whole genome shotgun (WGS) entry which is preliminary data.</text>
</comment>
<evidence type="ECO:0000256" key="3">
    <source>
        <dbReference type="PIRSR" id="PIRSR005962-1"/>
    </source>
</evidence>
<evidence type="ECO:0000256" key="2">
    <source>
        <dbReference type="ARBA" id="ARBA00022801"/>
    </source>
</evidence>
<comment type="cofactor">
    <cofactor evidence="3">
        <name>Mn(2+)</name>
        <dbReference type="ChEBI" id="CHEBI:29035"/>
    </cofactor>
    <text evidence="3">The Mn(2+) ion enhances activity.</text>
</comment>
<reference evidence="5" key="1">
    <citation type="submission" date="2022-12" db="EMBL/GenBank/DDBJ databases">
        <title>Reference genome sequencing for broad-spectrum identification of bacterial and archaeal isolates by mass spectrometry.</title>
        <authorList>
            <person name="Sekiguchi Y."/>
            <person name="Tourlousse D.M."/>
        </authorList>
    </citation>
    <scope>NUCLEOTIDE SEQUENCE</scope>
    <source>
        <strain evidence="5">10succ1</strain>
    </source>
</reference>
<dbReference type="FunFam" id="3.30.70.360:FF:000014">
    <property type="entry name" value="N-acyl-L-amino acid amidohydrolase"/>
    <property type="match status" value="1"/>
</dbReference>
<keyword evidence="2" id="KW-0378">Hydrolase</keyword>
<dbReference type="SUPFAM" id="SSF55031">
    <property type="entry name" value="Bacterial exopeptidase dimerisation domain"/>
    <property type="match status" value="1"/>
</dbReference>
<comment type="similarity">
    <text evidence="1">Belongs to the peptidase M20 family.</text>
</comment>
<feature type="binding site" evidence="3">
    <location>
        <position position="165"/>
    </location>
    <ligand>
        <name>Mn(2+)</name>
        <dbReference type="ChEBI" id="CHEBI:29035"/>
        <label>2</label>
    </ligand>
</feature>